<evidence type="ECO:0000313" key="2">
    <source>
        <dbReference type="EMBL" id="PWK38076.1"/>
    </source>
</evidence>
<dbReference type="Proteomes" id="UP000245754">
    <property type="component" value="Unassembled WGS sequence"/>
</dbReference>
<evidence type="ECO:0000256" key="1">
    <source>
        <dbReference type="SAM" id="SignalP"/>
    </source>
</evidence>
<gene>
    <name evidence="2" type="ORF">C7419_1011965</name>
</gene>
<dbReference type="EMBL" id="QGGT01000001">
    <property type="protein sequence ID" value="PWK38076.1"/>
    <property type="molecule type" value="Genomic_DNA"/>
</dbReference>
<accession>A0A316F0Q8</accession>
<dbReference type="AlphaFoldDB" id="A0A316F0Q8"/>
<keyword evidence="1" id="KW-0732">Signal</keyword>
<feature type="chain" id="PRO_5016336297" evidence="1">
    <location>
        <begin position="24"/>
        <end position="228"/>
    </location>
</feature>
<keyword evidence="3" id="KW-1185">Reference proteome</keyword>
<proteinExistence type="predicted"/>
<comment type="caution">
    <text evidence="2">The sequence shown here is derived from an EMBL/GenBank/DDBJ whole genome shotgun (WGS) entry which is preliminary data.</text>
</comment>
<name>A0A316F0Q8_9BURK</name>
<sequence>MNTTIRNTALASILFAAASGAFAAESADLTVKGVIKPAACVPTLTGGGIFDFGTISASALSDTAAYTLPVKKGSVTVTCDAATKVAVTFADNRTGTANQSAAAAVGYFPTWIFGAGSVAGKNVGAFAISYGSIVGQATGDGSVVTILYSHDKGASGNWSVLPNATSYGVIPDATAISFATWGNSKPDAYKTVVLPINVQLAVGKVSELPPLTQEVPIDGSATIAVKYL</sequence>
<dbReference type="Pfam" id="PF06551">
    <property type="entry name" value="DUF1120"/>
    <property type="match status" value="1"/>
</dbReference>
<organism evidence="2 3">
    <name type="scientific">Cupriavidus plantarum</name>
    <dbReference type="NCBI Taxonomy" id="942865"/>
    <lineage>
        <taxon>Bacteria</taxon>
        <taxon>Pseudomonadati</taxon>
        <taxon>Pseudomonadota</taxon>
        <taxon>Betaproteobacteria</taxon>
        <taxon>Burkholderiales</taxon>
        <taxon>Burkholderiaceae</taxon>
        <taxon>Cupriavidus</taxon>
    </lineage>
</organism>
<dbReference type="InterPro" id="IPR010546">
    <property type="entry name" value="DUF1120"/>
</dbReference>
<evidence type="ECO:0000313" key="3">
    <source>
        <dbReference type="Proteomes" id="UP000245754"/>
    </source>
</evidence>
<feature type="signal peptide" evidence="1">
    <location>
        <begin position="1"/>
        <end position="23"/>
    </location>
</feature>
<dbReference type="RefSeq" id="WP_109581712.1">
    <property type="nucleotide sequence ID" value="NZ_QGGT01000001.1"/>
</dbReference>
<protein>
    <submittedName>
        <fullName evidence="2">Uncharacterized protein DUF1120</fullName>
    </submittedName>
</protein>
<reference evidence="2 3" key="1">
    <citation type="submission" date="2018-05" db="EMBL/GenBank/DDBJ databases">
        <title>Genomic Encyclopedia of Type Strains, Phase IV (KMG-V): Genome sequencing to study the core and pangenomes of soil and plant-associated prokaryotes.</title>
        <authorList>
            <person name="Whitman W."/>
        </authorList>
    </citation>
    <scope>NUCLEOTIDE SEQUENCE [LARGE SCALE GENOMIC DNA]</scope>
    <source>
        <strain evidence="2 3">SLV-132</strain>
    </source>
</reference>